<keyword evidence="3" id="KW-1185">Reference proteome</keyword>
<keyword evidence="1" id="KW-0812">Transmembrane</keyword>
<feature type="transmembrane region" description="Helical" evidence="1">
    <location>
        <begin position="157"/>
        <end position="176"/>
    </location>
</feature>
<sequence length="202" mass="22881">MPLTGGVNRQGTRMLKQLLGETCKTNPIPYMDNYQQKHGCLMDIFVLVIGACMGKLRFQRCGVEDKITAARAIYDPLLLPTIRPVVHSLPVTGALRRIGENRATTRKTPTSAFGNMATRKKKKMSVYTGHEVYCRLHCDMEYPPNATTASTVHNIHLSNRVGSIFFLLFLGGYYFYVNIFHKDLVIEPLELHVRSETKEEFA</sequence>
<keyword evidence="1" id="KW-1133">Transmembrane helix</keyword>
<evidence type="ECO:0000313" key="2">
    <source>
        <dbReference type="EMBL" id="EPB77791.1"/>
    </source>
</evidence>
<proteinExistence type="predicted"/>
<reference evidence="2 3" key="1">
    <citation type="submission" date="2013-05" db="EMBL/GenBank/DDBJ databases">
        <title>Draft genome of the parasitic nematode Anyclostoma ceylanicum.</title>
        <authorList>
            <person name="Mitreva M."/>
        </authorList>
    </citation>
    <scope>NUCLEOTIDE SEQUENCE [LARGE SCALE GENOMIC DNA]</scope>
</reference>
<evidence type="ECO:0000313" key="3">
    <source>
        <dbReference type="Proteomes" id="UP000054495"/>
    </source>
</evidence>
<protein>
    <submittedName>
        <fullName evidence="2">Uncharacterized protein</fullName>
    </submittedName>
</protein>
<dbReference type="EMBL" id="KE124828">
    <property type="protein sequence ID" value="EPB77791.1"/>
    <property type="molecule type" value="Genomic_DNA"/>
</dbReference>
<evidence type="ECO:0000256" key="1">
    <source>
        <dbReference type="SAM" id="Phobius"/>
    </source>
</evidence>
<organism evidence="2 3">
    <name type="scientific">Ancylostoma ceylanicum</name>
    <dbReference type="NCBI Taxonomy" id="53326"/>
    <lineage>
        <taxon>Eukaryota</taxon>
        <taxon>Metazoa</taxon>
        <taxon>Ecdysozoa</taxon>
        <taxon>Nematoda</taxon>
        <taxon>Chromadorea</taxon>
        <taxon>Rhabditida</taxon>
        <taxon>Rhabditina</taxon>
        <taxon>Rhabditomorpha</taxon>
        <taxon>Strongyloidea</taxon>
        <taxon>Ancylostomatidae</taxon>
        <taxon>Ancylostomatinae</taxon>
        <taxon>Ancylostoma</taxon>
    </lineage>
</organism>
<accession>A0A0D6M5W2</accession>
<dbReference type="Proteomes" id="UP000054495">
    <property type="component" value="Unassembled WGS sequence"/>
</dbReference>
<name>A0A0D6M5W2_9BILA</name>
<keyword evidence="1" id="KW-0472">Membrane</keyword>
<dbReference type="AlphaFoldDB" id="A0A0D6M5W2"/>
<gene>
    <name evidence="2" type="ORF">ANCCEY_03144</name>
</gene>